<proteinExistence type="predicted"/>
<feature type="region of interest" description="Disordered" evidence="1">
    <location>
        <begin position="27"/>
        <end position="46"/>
    </location>
</feature>
<dbReference type="EMBL" id="CAJNOJ010000725">
    <property type="protein sequence ID" value="CAF1515104.1"/>
    <property type="molecule type" value="Genomic_DNA"/>
</dbReference>
<feature type="compositionally biased region" description="Acidic residues" evidence="1">
    <location>
        <begin position="28"/>
        <end position="46"/>
    </location>
</feature>
<dbReference type="Proteomes" id="UP000663852">
    <property type="component" value="Unassembled WGS sequence"/>
</dbReference>
<accession>A0A815UFC7</accession>
<feature type="compositionally biased region" description="Acidic residues" evidence="1">
    <location>
        <begin position="155"/>
        <end position="167"/>
    </location>
</feature>
<protein>
    <submittedName>
        <fullName evidence="2">Uncharacterized protein</fullName>
    </submittedName>
</protein>
<evidence type="ECO:0000313" key="2">
    <source>
        <dbReference type="EMBL" id="CAF1515104.1"/>
    </source>
</evidence>
<comment type="caution">
    <text evidence="2">The sequence shown here is derived from an EMBL/GenBank/DDBJ whole genome shotgun (WGS) entry which is preliminary data.</text>
</comment>
<evidence type="ECO:0000256" key="1">
    <source>
        <dbReference type="SAM" id="MobiDB-lite"/>
    </source>
</evidence>
<sequence>MRNDIAANIRQGTLTYRSRETLLVNQIDGEENASDDDADEMNDEEDNEIHRIADKKSRFSRYRDRIRQRKQLDLMEMMATDDLNEASKDEVYTVDPQTVHDNDATSMLTCDEHNAASSSVSKEVTEQCSLEEHNDEDDVHDSFQLNDVGSSDGSDNNDDESEDDDVEEISNAQSDFYDDYCEKQRLPDATELSVIRYRDRIRQRKQLDLMEMMVTDGLNEASKDEVYTVDQQTLHDNDATSMLMCDEHNAASSSVSKEVTEQCSLEEHNDEDDVHDSFQLYDVGSSDGSDNNDDESEYADVEEISNAQSDFYDDYCEKQRLPDATELSVMLFLFFGKDTT</sequence>
<feature type="compositionally biased region" description="Polar residues" evidence="1">
    <location>
        <begin position="115"/>
        <end position="128"/>
    </location>
</feature>
<reference evidence="2" key="1">
    <citation type="submission" date="2021-02" db="EMBL/GenBank/DDBJ databases">
        <authorList>
            <person name="Nowell W R."/>
        </authorList>
    </citation>
    <scope>NUCLEOTIDE SEQUENCE</scope>
</reference>
<dbReference type="AlphaFoldDB" id="A0A815UFC7"/>
<evidence type="ECO:0000313" key="3">
    <source>
        <dbReference type="Proteomes" id="UP000663852"/>
    </source>
</evidence>
<gene>
    <name evidence="2" type="ORF">EDS130_LOCUS43505</name>
</gene>
<dbReference type="OrthoDB" id="10635958at2759"/>
<organism evidence="2 3">
    <name type="scientific">Adineta ricciae</name>
    <name type="common">Rotifer</name>
    <dbReference type="NCBI Taxonomy" id="249248"/>
    <lineage>
        <taxon>Eukaryota</taxon>
        <taxon>Metazoa</taxon>
        <taxon>Spiralia</taxon>
        <taxon>Gnathifera</taxon>
        <taxon>Rotifera</taxon>
        <taxon>Eurotatoria</taxon>
        <taxon>Bdelloidea</taxon>
        <taxon>Adinetida</taxon>
        <taxon>Adinetidae</taxon>
        <taxon>Adineta</taxon>
    </lineage>
</organism>
<name>A0A815UFC7_ADIRI</name>
<feature type="region of interest" description="Disordered" evidence="1">
    <location>
        <begin position="114"/>
        <end position="167"/>
    </location>
</feature>